<dbReference type="PROSITE" id="PS50042">
    <property type="entry name" value="CNMP_BINDING_3"/>
    <property type="match status" value="1"/>
</dbReference>
<keyword evidence="7" id="KW-1185">Reference proteome</keyword>
<dbReference type="Gene3D" id="2.60.120.10">
    <property type="entry name" value="Jelly Rolls"/>
    <property type="match status" value="1"/>
</dbReference>
<dbReference type="CDD" id="cd00038">
    <property type="entry name" value="CAP_ED"/>
    <property type="match status" value="1"/>
</dbReference>
<gene>
    <name evidence="6" type="ORF">NNL22_07515</name>
</gene>
<dbReference type="InterPro" id="IPR012318">
    <property type="entry name" value="HTH_CRP"/>
</dbReference>
<dbReference type="SMART" id="SM00419">
    <property type="entry name" value="HTH_CRP"/>
    <property type="match status" value="1"/>
</dbReference>
<dbReference type="SUPFAM" id="SSF46785">
    <property type="entry name" value="Winged helix' DNA-binding domain"/>
    <property type="match status" value="1"/>
</dbReference>
<dbReference type="AlphaFoldDB" id="A0A9E8HLQ2"/>
<evidence type="ECO:0000256" key="3">
    <source>
        <dbReference type="ARBA" id="ARBA00023163"/>
    </source>
</evidence>
<dbReference type="InterPro" id="IPR014710">
    <property type="entry name" value="RmlC-like_jellyroll"/>
</dbReference>
<feature type="domain" description="Cyclic nucleotide-binding" evidence="4">
    <location>
        <begin position="38"/>
        <end position="102"/>
    </location>
</feature>
<dbReference type="GO" id="GO:0003700">
    <property type="term" value="F:DNA-binding transcription factor activity"/>
    <property type="evidence" value="ECO:0007669"/>
    <property type="project" value="InterPro"/>
</dbReference>
<protein>
    <submittedName>
        <fullName evidence="6">Helix-turn-helix domain-containing protein</fullName>
    </submittedName>
</protein>
<evidence type="ECO:0000313" key="6">
    <source>
        <dbReference type="EMBL" id="UZW76427.1"/>
    </source>
</evidence>
<dbReference type="PROSITE" id="PS51063">
    <property type="entry name" value="HTH_CRP_2"/>
    <property type="match status" value="1"/>
</dbReference>
<evidence type="ECO:0000256" key="1">
    <source>
        <dbReference type="ARBA" id="ARBA00023015"/>
    </source>
</evidence>
<dbReference type="Pfam" id="PF00027">
    <property type="entry name" value="cNMP_binding"/>
    <property type="match status" value="1"/>
</dbReference>
<dbReference type="Pfam" id="PF13545">
    <property type="entry name" value="HTH_Crp_2"/>
    <property type="match status" value="1"/>
</dbReference>
<feature type="domain" description="HTH crp-type" evidence="5">
    <location>
        <begin position="163"/>
        <end position="236"/>
    </location>
</feature>
<dbReference type="InterPro" id="IPR018335">
    <property type="entry name" value="Tscrpt_reg_HTH_Crp-type_CS"/>
</dbReference>
<dbReference type="Proteomes" id="UP001164472">
    <property type="component" value="Chromosome"/>
</dbReference>
<evidence type="ECO:0000259" key="5">
    <source>
        <dbReference type="PROSITE" id="PS51063"/>
    </source>
</evidence>
<dbReference type="EMBL" id="CP101527">
    <property type="protein sequence ID" value="UZW76427.1"/>
    <property type="molecule type" value="Genomic_DNA"/>
</dbReference>
<keyword evidence="3" id="KW-0804">Transcription</keyword>
<reference evidence="6" key="1">
    <citation type="submission" date="2022-07" db="EMBL/GenBank/DDBJ databases">
        <title>Alkalimarinus sp. nov., isolated from gut of a Alitta virens.</title>
        <authorList>
            <person name="Yang A.I."/>
            <person name="Shin N.-R."/>
        </authorList>
    </citation>
    <scope>NUCLEOTIDE SEQUENCE</scope>
    <source>
        <strain evidence="6">FA028</strain>
    </source>
</reference>
<dbReference type="InterPro" id="IPR000595">
    <property type="entry name" value="cNMP-bd_dom"/>
</dbReference>
<keyword evidence="2" id="KW-0238">DNA-binding</keyword>
<dbReference type="Gene3D" id="1.10.10.10">
    <property type="entry name" value="Winged helix-like DNA-binding domain superfamily/Winged helix DNA-binding domain"/>
    <property type="match status" value="1"/>
</dbReference>
<evidence type="ECO:0000313" key="7">
    <source>
        <dbReference type="Proteomes" id="UP001164472"/>
    </source>
</evidence>
<organism evidence="6 7">
    <name type="scientific">Alkalimarinus sediminis</name>
    <dbReference type="NCBI Taxonomy" id="1632866"/>
    <lineage>
        <taxon>Bacteria</taxon>
        <taxon>Pseudomonadati</taxon>
        <taxon>Pseudomonadota</taxon>
        <taxon>Gammaproteobacteria</taxon>
        <taxon>Alteromonadales</taxon>
        <taxon>Alteromonadaceae</taxon>
        <taxon>Alkalimarinus</taxon>
    </lineage>
</organism>
<evidence type="ECO:0000259" key="4">
    <source>
        <dbReference type="PROSITE" id="PS50042"/>
    </source>
</evidence>
<dbReference type="InterPro" id="IPR018490">
    <property type="entry name" value="cNMP-bd_dom_sf"/>
</dbReference>
<dbReference type="RefSeq" id="WP_251811830.1">
    <property type="nucleotide sequence ID" value="NZ_CP101527.1"/>
</dbReference>
<dbReference type="KEGG" id="asem:NNL22_07515"/>
<dbReference type="PRINTS" id="PR00034">
    <property type="entry name" value="HTHCRP"/>
</dbReference>
<dbReference type="SUPFAM" id="SSF51206">
    <property type="entry name" value="cAMP-binding domain-like"/>
    <property type="match status" value="1"/>
</dbReference>
<accession>A0A9E8HLQ2</accession>
<name>A0A9E8HLQ2_9ALTE</name>
<keyword evidence="1" id="KW-0805">Transcription regulation</keyword>
<dbReference type="GO" id="GO:0003677">
    <property type="term" value="F:DNA binding"/>
    <property type="evidence" value="ECO:0007669"/>
    <property type="project" value="UniProtKB-KW"/>
</dbReference>
<proteinExistence type="predicted"/>
<evidence type="ECO:0000256" key="2">
    <source>
        <dbReference type="ARBA" id="ARBA00023125"/>
    </source>
</evidence>
<dbReference type="PROSITE" id="PS00042">
    <property type="entry name" value="HTH_CRP_1"/>
    <property type="match status" value="1"/>
</dbReference>
<dbReference type="InterPro" id="IPR036390">
    <property type="entry name" value="WH_DNA-bd_sf"/>
</dbReference>
<dbReference type="InterPro" id="IPR036388">
    <property type="entry name" value="WH-like_DNA-bd_sf"/>
</dbReference>
<sequence length="245" mass="27376">MNKISLTYPIENSHHVACRDCALHPVCDPTPVGNIALDISETLVSKKTPVKAGEVIYQEGQPFEDLYAFTTGSAKEVWHYNQPEQQVISFKIIGELAGQNAIANGIYPYTLVALEDSSICTIRYQDLLNSAKSLPHLLTKVIQLLSVDSHHESEIRKSFAIATNAEAKVRSFLYNISSRYKNRGRNHIDIKLSMSRSEIASYLGITKETLSRSLTLLQNKGLVESSGKFIHISNFDLLSRHEESI</sequence>